<name>A0A521AFN6_9SPHI</name>
<evidence type="ECO:0000313" key="2">
    <source>
        <dbReference type="EMBL" id="SMO33596.1"/>
    </source>
</evidence>
<dbReference type="Gene3D" id="3.40.1350.10">
    <property type="match status" value="1"/>
</dbReference>
<proteinExistence type="predicted"/>
<dbReference type="AlphaFoldDB" id="A0A521AFN6"/>
<evidence type="ECO:0000313" key="3">
    <source>
        <dbReference type="Proteomes" id="UP000315971"/>
    </source>
</evidence>
<dbReference type="GO" id="GO:0015666">
    <property type="term" value="F:restriction endodeoxyribonuclease activity"/>
    <property type="evidence" value="ECO:0007669"/>
    <property type="project" value="TreeGrafter"/>
</dbReference>
<dbReference type="InterPro" id="IPR007560">
    <property type="entry name" value="Restrct_endonuc_IV_Mrr"/>
</dbReference>
<gene>
    <name evidence="2" type="ORF">SAMN06265350_101109</name>
</gene>
<dbReference type="RefSeq" id="WP_142600566.1">
    <property type="nucleotide sequence ID" value="NZ_FXSZ01000001.1"/>
</dbReference>
<dbReference type="Proteomes" id="UP000315971">
    <property type="component" value="Unassembled WGS sequence"/>
</dbReference>
<accession>A0A521AFN6</accession>
<sequence>MPLPPDDINADILPRDFELLIKDYLVDLGKELKTFEAIHDLHLKRTDGEYQIDVYAEFELLGASFKVLVECKRHKNKIKREVVQLLYDKLRATGAQKGMIFSTSGFQEGAKLYASEHGIALVHVIEGRYTYSTKSKDSPNFAPPSWANAPKYVGAYEDGASICYLQKGYLEPLSEFLFGANC</sequence>
<dbReference type="GO" id="GO:0009307">
    <property type="term" value="P:DNA restriction-modification system"/>
    <property type="evidence" value="ECO:0007669"/>
    <property type="project" value="InterPro"/>
</dbReference>
<dbReference type="GO" id="GO:0003677">
    <property type="term" value="F:DNA binding"/>
    <property type="evidence" value="ECO:0007669"/>
    <property type="project" value="InterPro"/>
</dbReference>
<dbReference type="Pfam" id="PF04471">
    <property type="entry name" value="Mrr_cat"/>
    <property type="match status" value="1"/>
</dbReference>
<dbReference type="InterPro" id="IPR011335">
    <property type="entry name" value="Restrct_endonuc-II-like"/>
</dbReference>
<keyword evidence="3" id="KW-1185">Reference proteome</keyword>
<reference evidence="2 3" key="1">
    <citation type="submission" date="2017-05" db="EMBL/GenBank/DDBJ databases">
        <authorList>
            <person name="Varghese N."/>
            <person name="Submissions S."/>
        </authorList>
    </citation>
    <scope>NUCLEOTIDE SEQUENCE [LARGE SCALE GENOMIC DNA]</scope>
    <source>
        <strain evidence="2 3">DSM 21342</strain>
    </source>
</reference>
<dbReference type="PANTHER" id="PTHR30015">
    <property type="entry name" value="MRR RESTRICTION SYSTEM PROTEIN"/>
    <property type="match status" value="1"/>
</dbReference>
<dbReference type="EMBL" id="FXSZ01000001">
    <property type="protein sequence ID" value="SMO33596.1"/>
    <property type="molecule type" value="Genomic_DNA"/>
</dbReference>
<dbReference type="SUPFAM" id="SSF52980">
    <property type="entry name" value="Restriction endonuclease-like"/>
    <property type="match status" value="1"/>
</dbReference>
<dbReference type="InterPro" id="IPR011856">
    <property type="entry name" value="tRNA_endonuc-like_dom_sf"/>
</dbReference>
<evidence type="ECO:0000259" key="1">
    <source>
        <dbReference type="Pfam" id="PF04471"/>
    </source>
</evidence>
<protein>
    <submittedName>
        <fullName evidence="2">Restriction system protein</fullName>
    </submittedName>
</protein>
<dbReference type="InterPro" id="IPR052906">
    <property type="entry name" value="Type_IV_Methyl-Rstrct_Enzyme"/>
</dbReference>
<dbReference type="OrthoDB" id="744987at2"/>
<dbReference type="PANTHER" id="PTHR30015:SF7">
    <property type="entry name" value="TYPE IV METHYL-DIRECTED RESTRICTION ENZYME ECOKMRR"/>
    <property type="match status" value="1"/>
</dbReference>
<organism evidence="2 3">
    <name type="scientific">Solitalea koreensis</name>
    <dbReference type="NCBI Taxonomy" id="543615"/>
    <lineage>
        <taxon>Bacteria</taxon>
        <taxon>Pseudomonadati</taxon>
        <taxon>Bacteroidota</taxon>
        <taxon>Sphingobacteriia</taxon>
        <taxon>Sphingobacteriales</taxon>
        <taxon>Sphingobacteriaceae</taxon>
        <taxon>Solitalea</taxon>
    </lineage>
</organism>
<feature type="domain" description="Restriction endonuclease type IV Mrr" evidence="1">
    <location>
        <begin position="13"/>
        <end position="123"/>
    </location>
</feature>